<evidence type="ECO:0000313" key="3">
    <source>
        <dbReference type="Proteomes" id="UP001596241"/>
    </source>
</evidence>
<feature type="region of interest" description="Disordered" evidence="1">
    <location>
        <begin position="1"/>
        <end position="22"/>
    </location>
</feature>
<evidence type="ECO:0000256" key="1">
    <source>
        <dbReference type="SAM" id="MobiDB-lite"/>
    </source>
</evidence>
<protein>
    <submittedName>
        <fullName evidence="2">Uncharacterized protein</fullName>
    </submittedName>
</protein>
<proteinExistence type="predicted"/>
<gene>
    <name evidence="2" type="ORF">ACFP3M_32655</name>
</gene>
<keyword evidence="3" id="KW-1185">Reference proteome</keyword>
<dbReference type="RefSeq" id="WP_345077188.1">
    <property type="nucleotide sequence ID" value="NZ_BAAAWG010000001.1"/>
</dbReference>
<evidence type="ECO:0000313" key="2">
    <source>
        <dbReference type="EMBL" id="MFC5897563.1"/>
    </source>
</evidence>
<name>A0ABW1FY11_9ACTN</name>
<dbReference type="Proteomes" id="UP001596241">
    <property type="component" value="Unassembled WGS sequence"/>
</dbReference>
<dbReference type="SUPFAM" id="SSF56219">
    <property type="entry name" value="DNase I-like"/>
    <property type="match status" value="1"/>
</dbReference>
<organism evidence="2 3">
    <name type="scientific">Streptomyces ramulosus</name>
    <dbReference type="NCBI Taxonomy" id="47762"/>
    <lineage>
        <taxon>Bacteria</taxon>
        <taxon>Bacillati</taxon>
        <taxon>Actinomycetota</taxon>
        <taxon>Actinomycetes</taxon>
        <taxon>Kitasatosporales</taxon>
        <taxon>Streptomycetaceae</taxon>
        <taxon>Streptomyces</taxon>
    </lineage>
</organism>
<dbReference type="EMBL" id="JBHSPW010000029">
    <property type="protein sequence ID" value="MFC5897563.1"/>
    <property type="molecule type" value="Genomic_DNA"/>
</dbReference>
<comment type="caution">
    <text evidence="2">The sequence shown here is derived from an EMBL/GenBank/DDBJ whole genome shotgun (WGS) entry which is preliminary data.</text>
</comment>
<dbReference type="InterPro" id="IPR036691">
    <property type="entry name" value="Endo/exonu/phosph_ase_sf"/>
</dbReference>
<accession>A0ABW1FY11</accession>
<reference evidence="3" key="1">
    <citation type="journal article" date="2019" name="Int. J. Syst. Evol. Microbiol.">
        <title>The Global Catalogue of Microorganisms (GCM) 10K type strain sequencing project: providing services to taxonomists for standard genome sequencing and annotation.</title>
        <authorList>
            <consortium name="The Broad Institute Genomics Platform"/>
            <consortium name="The Broad Institute Genome Sequencing Center for Infectious Disease"/>
            <person name="Wu L."/>
            <person name="Ma J."/>
        </authorList>
    </citation>
    <scope>NUCLEOTIDE SEQUENCE [LARGE SCALE GENOMIC DNA]</scope>
    <source>
        <strain evidence="3">CGMCC 1.15809</strain>
    </source>
</reference>
<sequence length="70" mass="7589">MTHRIPFSRPAPPGPESEPRQWPHWSDFVLLSEGLAPVLTGWSVSDSEVACTVSDHLPDIATLNLGALTP</sequence>